<dbReference type="EMBL" id="CP071839">
    <property type="protein sequence ID" value="QTE02847.1"/>
    <property type="molecule type" value="Genomic_DNA"/>
</dbReference>
<reference evidence="2 3" key="1">
    <citation type="submission" date="2021-03" db="EMBL/GenBank/DDBJ databases">
        <title>Complete genome sequence of Streptomyces cyanogenus S136, producer of anticancer angucycline landomycin A.</title>
        <authorList>
            <person name="Hrab P."/>
            <person name="Ruckert C."/>
            <person name="Busche T."/>
            <person name="Ostash I."/>
            <person name="Kalinowski J."/>
            <person name="Fedorenko V."/>
            <person name="Yushchuk O."/>
            <person name="Ostash B."/>
        </authorList>
    </citation>
    <scope>NUCLEOTIDE SEQUENCE [LARGE SCALE GENOMIC DNA]</scope>
    <source>
        <strain evidence="2 3">S136</strain>
    </source>
</reference>
<sequence>MNPARPAPGRLRFDGWIAGIGTASGTRVVLGHWPRSPFGPFSDVMLEREDGHRLLLAPTRRTADFVAGTYAFDEVRIVPVRVRVTGDHWAVTAGALLDLRLTVGRRNLPGILLRSVPGALAARTGWTALTDPAARVLLGARTRGSAGGGRREWYGARDLHRISAASAVHEGRDLGSLAPVEPAVRFGFGSTPRAPSLVRVTTTVSVPRTAGSRARPRPKPQDQRRRIVMNGPVRARTPRSRSTGGADMKLLGIYLNDHLAGATAGTQRIGHLARASRGTALGRALDGIAAEIAEDRMTLLEIMRDLDVPVRHYKVWGGWAAEKAGRLKLNGRLVRRSPLSTVLELEALRLGVEGKAAGWTTLRRLAPTDERLDPALLDTLLDRAERQQDTVEEWRVHEAETALRTTARSAG</sequence>
<keyword evidence="3" id="KW-1185">Reference proteome</keyword>
<proteinExistence type="predicted"/>
<gene>
    <name evidence="2" type="ORF">S1361_36275</name>
</gene>
<dbReference type="Proteomes" id="UP000663908">
    <property type="component" value="Chromosome"/>
</dbReference>
<evidence type="ECO:0000313" key="3">
    <source>
        <dbReference type="Proteomes" id="UP000663908"/>
    </source>
</evidence>
<evidence type="ECO:0000256" key="1">
    <source>
        <dbReference type="SAM" id="MobiDB-lite"/>
    </source>
</evidence>
<name>A0ABX7U254_STRCY</name>
<feature type="region of interest" description="Disordered" evidence="1">
    <location>
        <begin position="205"/>
        <end position="224"/>
    </location>
</feature>
<organism evidence="2 3">
    <name type="scientific">Streptomyces cyanogenus</name>
    <dbReference type="NCBI Taxonomy" id="80860"/>
    <lineage>
        <taxon>Bacteria</taxon>
        <taxon>Bacillati</taxon>
        <taxon>Actinomycetota</taxon>
        <taxon>Actinomycetes</taxon>
        <taxon>Kitasatosporales</taxon>
        <taxon>Streptomycetaceae</taxon>
        <taxon>Streptomyces</taxon>
    </lineage>
</organism>
<accession>A0ABX7U254</accession>
<protein>
    <submittedName>
        <fullName evidence="2">Uncharacterized protein</fullName>
    </submittedName>
</protein>
<evidence type="ECO:0000313" key="2">
    <source>
        <dbReference type="EMBL" id="QTE02847.1"/>
    </source>
</evidence>